<dbReference type="EMBL" id="JASBWS010000005">
    <property type="protein sequence ID" value="KAJ9115559.1"/>
    <property type="molecule type" value="Genomic_DNA"/>
</dbReference>
<proteinExistence type="predicted"/>
<sequence>MALPPTTNPVRQLRFESYQFLQLPIELARKGTLAPETSRHIRNILQHERVTIAAWFRANNLPDPYLDLPACINPFVFTSDPNVGAAEITVASVKANNRDNAASPIEKSKRAAAPCIRKHSEPVKNIRKCVKAADGSIGNIIDLTVDSTDNIAGLVDITVESHSRDNINGDWPVAKNKDISAMNAEHDTAISVKLRGKSVGHASRCVAKSDKIMVEPVGKSPKELSAGGRSPTDSPPFAAVGYASITPSPPLRSILSSLAPSACTSTWDEASSGKSPEETLRPIVNQDVINREPSAIRPAFAAEEGSGLFSSLRLPEPVSNLQILPIPRSHGAGERLTGNTTGMTDAEWKQHLDQQARALLSRNGPVKKVGEDNQSKFNPPAVIPVFRNDVSTSLRAAPGPLSLRRILVSAAFQQMHLARESRRIQRLSTLSTHPLPYDTANRRLLNSSVNGPSATKQTGHSMKQKALLLLSDLRNSYKDDIQVVLDILMAVQFLQQSPLPRVQSSDPSRLPGWANSNDLCDRLCKQRQIAGDSASKSTNLRHVILGTPSLFVVQSDTWKVGGPAGSCYHVQCTPAAMNLSNYLDSDKLALSCKALNLPGPIAAAVPNAPQDNSGIANQKIVKRDARQQMAPQPGGYTRTPCPTERDVRLFMERHRCAANAEIMACFERGRERYENIRLSVHDPTIR</sequence>
<name>A0ACC2WWR1_9TREE</name>
<comment type="caution">
    <text evidence="1">The sequence shown here is derived from an EMBL/GenBank/DDBJ whole genome shotgun (WGS) entry which is preliminary data.</text>
</comment>
<evidence type="ECO:0000313" key="1">
    <source>
        <dbReference type="EMBL" id="KAJ9115559.1"/>
    </source>
</evidence>
<protein>
    <submittedName>
        <fullName evidence="1">Uncharacterized protein</fullName>
    </submittedName>
</protein>
<evidence type="ECO:0000313" key="2">
    <source>
        <dbReference type="Proteomes" id="UP001230649"/>
    </source>
</evidence>
<dbReference type="Proteomes" id="UP001230649">
    <property type="component" value="Unassembled WGS sequence"/>
</dbReference>
<accession>A0ACC2WWR1</accession>
<reference evidence="1" key="1">
    <citation type="submission" date="2023-04" db="EMBL/GenBank/DDBJ databases">
        <title>Draft Genome sequencing of Naganishia species isolated from polar environments using Oxford Nanopore Technology.</title>
        <authorList>
            <person name="Leo P."/>
            <person name="Venkateswaran K."/>
        </authorList>
    </citation>
    <scope>NUCLEOTIDE SEQUENCE</scope>
    <source>
        <strain evidence="1">MNA-CCFEE 5262</strain>
    </source>
</reference>
<keyword evidence="2" id="KW-1185">Reference proteome</keyword>
<gene>
    <name evidence="1" type="ORF">QFC20_000884</name>
</gene>
<organism evidence="1 2">
    <name type="scientific">Naganishia adeliensis</name>
    <dbReference type="NCBI Taxonomy" id="92952"/>
    <lineage>
        <taxon>Eukaryota</taxon>
        <taxon>Fungi</taxon>
        <taxon>Dikarya</taxon>
        <taxon>Basidiomycota</taxon>
        <taxon>Agaricomycotina</taxon>
        <taxon>Tremellomycetes</taxon>
        <taxon>Filobasidiales</taxon>
        <taxon>Filobasidiaceae</taxon>
        <taxon>Naganishia</taxon>
    </lineage>
</organism>